<name>A0A9D4KWU4_DREPO</name>
<accession>A0A9D4KWU4</accession>
<dbReference type="EMBL" id="JAIWYP010000003">
    <property type="protein sequence ID" value="KAH3846642.1"/>
    <property type="molecule type" value="Genomic_DNA"/>
</dbReference>
<feature type="region of interest" description="Disordered" evidence="1">
    <location>
        <begin position="55"/>
        <end position="78"/>
    </location>
</feature>
<comment type="caution">
    <text evidence="2">The sequence shown here is derived from an EMBL/GenBank/DDBJ whole genome shotgun (WGS) entry which is preliminary data.</text>
</comment>
<reference evidence="2" key="2">
    <citation type="submission" date="2020-11" db="EMBL/GenBank/DDBJ databases">
        <authorList>
            <person name="McCartney M.A."/>
            <person name="Auch B."/>
            <person name="Kono T."/>
            <person name="Mallez S."/>
            <person name="Becker A."/>
            <person name="Gohl D.M."/>
            <person name="Silverstein K.A.T."/>
            <person name="Koren S."/>
            <person name="Bechman K.B."/>
            <person name="Herman A."/>
            <person name="Abrahante J.E."/>
            <person name="Garbe J."/>
        </authorList>
    </citation>
    <scope>NUCLEOTIDE SEQUENCE</scope>
    <source>
        <strain evidence="2">Duluth1</strain>
        <tissue evidence="2">Whole animal</tissue>
    </source>
</reference>
<sequence length="148" mass="17093">MEEAEEVRTLNDKIVNYNDIKDLSSKLVEGKSYLFDIELKIQRLRDNLNKSIGNKEEIRSTSNISQDENNSRQPESDREIVCTLDEIQTGLPKLNRQTLQVSTTKTMTNQSVSFQKLPKLSLPSFHGDIVDWQTFWDSFKCSVHQNQA</sequence>
<dbReference type="AlphaFoldDB" id="A0A9D4KWU4"/>
<proteinExistence type="predicted"/>
<organism evidence="2 3">
    <name type="scientific">Dreissena polymorpha</name>
    <name type="common">Zebra mussel</name>
    <name type="synonym">Mytilus polymorpha</name>
    <dbReference type="NCBI Taxonomy" id="45954"/>
    <lineage>
        <taxon>Eukaryota</taxon>
        <taxon>Metazoa</taxon>
        <taxon>Spiralia</taxon>
        <taxon>Lophotrochozoa</taxon>
        <taxon>Mollusca</taxon>
        <taxon>Bivalvia</taxon>
        <taxon>Autobranchia</taxon>
        <taxon>Heteroconchia</taxon>
        <taxon>Euheterodonta</taxon>
        <taxon>Imparidentia</taxon>
        <taxon>Neoheterodontei</taxon>
        <taxon>Myida</taxon>
        <taxon>Dreissenoidea</taxon>
        <taxon>Dreissenidae</taxon>
        <taxon>Dreissena</taxon>
    </lineage>
</organism>
<protein>
    <submittedName>
        <fullName evidence="2">Uncharacterized protein</fullName>
    </submittedName>
</protein>
<feature type="compositionally biased region" description="Polar residues" evidence="1">
    <location>
        <begin position="60"/>
        <end position="73"/>
    </location>
</feature>
<dbReference type="Proteomes" id="UP000828390">
    <property type="component" value="Unassembled WGS sequence"/>
</dbReference>
<keyword evidence="3" id="KW-1185">Reference proteome</keyword>
<evidence type="ECO:0000313" key="3">
    <source>
        <dbReference type="Proteomes" id="UP000828390"/>
    </source>
</evidence>
<reference evidence="2" key="1">
    <citation type="journal article" date="2019" name="bioRxiv">
        <title>The Genome of the Zebra Mussel, Dreissena polymorpha: A Resource for Invasive Species Research.</title>
        <authorList>
            <person name="McCartney M.A."/>
            <person name="Auch B."/>
            <person name="Kono T."/>
            <person name="Mallez S."/>
            <person name="Zhang Y."/>
            <person name="Obille A."/>
            <person name="Becker A."/>
            <person name="Abrahante J.E."/>
            <person name="Garbe J."/>
            <person name="Badalamenti J.P."/>
            <person name="Herman A."/>
            <person name="Mangelson H."/>
            <person name="Liachko I."/>
            <person name="Sullivan S."/>
            <person name="Sone E.D."/>
            <person name="Koren S."/>
            <person name="Silverstein K.A.T."/>
            <person name="Beckman K.B."/>
            <person name="Gohl D.M."/>
        </authorList>
    </citation>
    <scope>NUCLEOTIDE SEQUENCE</scope>
    <source>
        <strain evidence="2">Duluth1</strain>
        <tissue evidence="2">Whole animal</tissue>
    </source>
</reference>
<gene>
    <name evidence="2" type="ORF">DPMN_088944</name>
</gene>
<evidence type="ECO:0000313" key="2">
    <source>
        <dbReference type="EMBL" id="KAH3846642.1"/>
    </source>
</evidence>
<evidence type="ECO:0000256" key="1">
    <source>
        <dbReference type="SAM" id="MobiDB-lite"/>
    </source>
</evidence>